<accession>A0A9K3Q3S7</accession>
<feature type="region of interest" description="Disordered" evidence="1">
    <location>
        <begin position="163"/>
        <end position="209"/>
    </location>
</feature>
<feature type="domain" description="DUF6824" evidence="2">
    <location>
        <begin position="67"/>
        <end position="152"/>
    </location>
</feature>
<name>A0A9K3Q3S7_9STRA</name>
<evidence type="ECO:0000313" key="4">
    <source>
        <dbReference type="Proteomes" id="UP000693970"/>
    </source>
</evidence>
<sequence>MNAMIVMARPMGGNFFNNNEFVPMASFTGTQDDFSFARRVSTASSRDERSRCKTLLPEGFEPTPYSVICGRGRKCTSAIGNRRLQIIAQMFIGKYSQLSRKEDKTEIVSEILRMVQDACPDERFAFIKYHDGRWWEVETLIAREKIGAVLRDCLHSKYRSSTKSKLERRRAKKQQEDQETYSDANECLSDAVPSQEGVKSNSSVSHDDV</sequence>
<keyword evidence="4" id="KW-1185">Reference proteome</keyword>
<dbReference type="EMBL" id="JAGRRH010000007">
    <property type="protein sequence ID" value="KAG7367244.1"/>
    <property type="molecule type" value="Genomic_DNA"/>
</dbReference>
<protein>
    <recommendedName>
        <fullName evidence="2">DUF6824 domain-containing protein</fullName>
    </recommendedName>
</protein>
<dbReference type="OrthoDB" id="48019at2759"/>
<organism evidence="3 4">
    <name type="scientific">Nitzschia inconspicua</name>
    <dbReference type="NCBI Taxonomy" id="303405"/>
    <lineage>
        <taxon>Eukaryota</taxon>
        <taxon>Sar</taxon>
        <taxon>Stramenopiles</taxon>
        <taxon>Ochrophyta</taxon>
        <taxon>Bacillariophyta</taxon>
        <taxon>Bacillariophyceae</taxon>
        <taxon>Bacillariophycidae</taxon>
        <taxon>Bacillariales</taxon>
        <taxon>Bacillariaceae</taxon>
        <taxon>Nitzschia</taxon>
    </lineage>
</organism>
<reference evidence="3" key="2">
    <citation type="submission" date="2021-04" db="EMBL/GenBank/DDBJ databases">
        <authorList>
            <person name="Podell S."/>
        </authorList>
    </citation>
    <scope>NUCLEOTIDE SEQUENCE</scope>
    <source>
        <strain evidence="3">Hildebrandi</strain>
    </source>
</reference>
<feature type="compositionally biased region" description="Basic residues" evidence="1">
    <location>
        <begin position="163"/>
        <end position="172"/>
    </location>
</feature>
<dbReference type="InterPro" id="IPR049227">
    <property type="entry name" value="DUF6824"/>
</dbReference>
<dbReference type="Proteomes" id="UP000693970">
    <property type="component" value="Unassembled WGS sequence"/>
</dbReference>
<comment type="caution">
    <text evidence="3">The sequence shown here is derived from an EMBL/GenBank/DDBJ whole genome shotgun (WGS) entry which is preliminary data.</text>
</comment>
<evidence type="ECO:0000259" key="2">
    <source>
        <dbReference type="Pfam" id="PF20710"/>
    </source>
</evidence>
<dbReference type="AlphaFoldDB" id="A0A9K3Q3S7"/>
<reference evidence="3" key="1">
    <citation type="journal article" date="2021" name="Sci. Rep.">
        <title>Diploid genomic architecture of Nitzschia inconspicua, an elite biomass production diatom.</title>
        <authorList>
            <person name="Oliver A."/>
            <person name="Podell S."/>
            <person name="Pinowska A."/>
            <person name="Traller J.C."/>
            <person name="Smith S.R."/>
            <person name="McClure R."/>
            <person name="Beliaev A."/>
            <person name="Bohutskyi P."/>
            <person name="Hill E.A."/>
            <person name="Rabines A."/>
            <person name="Zheng H."/>
            <person name="Allen L.Z."/>
            <person name="Kuo A."/>
            <person name="Grigoriev I.V."/>
            <person name="Allen A.E."/>
            <person name="Hazlebeck D."/>
            <person name="Allen E.E."/>
        </authorList>
    </citation>
    <scope>NUCLEOTIDE SEQUENCE</scope>
    <source>
        <strain evidence="3">Hildebrandi</strain>
    </source>
</reference>
<dbReference type="Pfam" id="PF20710">
    <property type="entry name" value="DUF6824"/>
    <property type="match status" value="1"/>
</dbReference>
<gene>
    <name evidence="3" type="ORF">IV203_029915</name>
</gene>
<feature type="compositionally biased region" description="Polar residues" evidence="1">
    <location>
        <begin position="197"/>
        <end position="209"/>
    </location>
</feature>
<evidence type="ECO:0000256" key="1">
    <source>
        <dbReference type="SAM" id="MobiDB-lite"/>
    </source>
</evidence>
<evidence type="ECO:0000313" key="3">
    <source>
        <dbReference type="EMBL" id="KAG7367244.1"/>
    </source>
</evidence>
<proteinExistence type="predicted"/>